<dbReference type="GO" id="GO:0005313">
    <property type="term" value="F:L-glutamate transmembrane transporter activity"/>
    <property type="evidence" value="ECO:0007669"/>
    <property type="project" value="TreeGrafter"/>
</dbReference>
<dbReference type="PANTHER" id="PTHR11958:SF63">
    <property type="entry name" value="AMINO ACID TRANSPORTER"/>
    <property type="match status" value="1"/>
</dbReference>
<dbReference type="GO" id="GO:0005886">
    <property type="term" value="C:plasma membrane"/>
    <property type="evidence" value="ECO:0007669"/>
    <property type="project" value="TreeGrafter"/>
</dbReference>
<feature type="transmembrane region" description="Helical" evidence="7">
    <location>
        <begin position="49"/>
        <end position="72"/>
    </location>
</feature>
<evidence type="ECO:0000256" key="6">
    <source>
        <dbReference type="ARBA" id="ARBA00023136"/>
    </source>
</evidence>
<dbReference type="PANTHER" id="PTHR11958">
    <property type="entry name" value="SODIUM/DICARBOXYLATE SYMPORTER-RELATED"/>
    <property type="match status" value="1"/>
</dbReference>
<dbReference type="InterPro" id="IPR001991">
    <property type="entry name" value="Na-dicarboxylate_symporter"/>
</dbReference>
<dbReference type="InterPro" id="IPR036458">
    <property type="entry name" value="Na:dicarbo_symporter_sf"/>
</dbReference>
<dbReference type="OrthoDB" id="5877963at2759"/>
<protein>
    <recommendedName>
        <fullName evidence="7">Amino acid transporter</fullName>
    </recommendedName>
</protein>
<dbReference type="Pfam" id="PF00375">
    <property type="entry name" value="SDF"/>
    <property type="match status" value="1"/>
</dbReference>
<evidence type="ECO:0000256" key="3">
    <source>
        <dbReference type="ARBA" id="ARBA00022448"/>
    </source>
</evidence>
<proteinExistence type="inferred from homology"/>
<dbReference type="GO" id="GO:0015501">
    <property type="term" value="F:glutamate:sodium symporter activity"/>
    <property type="evidence" value="ECO:0007669"/>
    <property type="project" value="TreeGrafter"/>
</dbReference>
<dbReference type="AlphaFoldDB" id="A0A7R8W6W2"/>
<gene>
    <name evidence="8" type="ORF">CTOB1V02_LOCUS2822</name>
</gene>
<keyword evidence="3 7" id="KW-0813">Transport</keyword>
<accession>A0A7R8W6W2</accession>
<dbReference type="Gene3D" id="1.10.3860.10">
    <property type="entry name" value="Sodium:dicarboxylate symporter"/>
    <property type="match status" value="1"/>
</dbReference>
<comment type="subcellular location">
    <subcellularLocation>
        <location evidence="1 7">Membrane</location>
        <topology evidence="1 7">Multi-pass membrane protein</topology>
    </subcellularLocation>
</comment>
<dbReference type="GO" id="GO:0015175">
    <property type="term" value="F:neutral L-amino acid transmembrane transporter activity"/>
    <property type="evidence" value="ECO:0007669"/>
    <property type="project" value="TreeGrafter"/>
</dbReference>
<evidence type="ECO:0000256" key="2">
    <source>
        <dbReference type="ARBA" id="ARBA00006148"/>
    </source>
</evidence>
<comment type="caution">
    <text evidence="7">Lacks conserved residue(s) required for the propagation of feature annotation.</text>
</comment>
<keyword evidence="4 7" id="KW-0812">Transmembrane</keyword>
<name>A0A7R8W6W2_9CRUS</name>
<evidence type="ECO:0000256" key="7">
    <source>
        <dbReference type="RuleBase" id="RU361216"/>
    </source>
</evidence>
<dbReference type="EMBL" id="OB660456">
    <property type="protein sequence ID" value="CAD7224870.1"/>
    <property type="molecule type" value="Genomic_DNA"/>
</dbReference>
<sequence length="180" mass="19669">MSIVKTNKPRLSLRAFTNKTGETRTEIERRGSAMVQAVKRNPVVACIRGNLLTLCTLLGVILGIVVGFVLRASQETKWTPRNIMYIKFVGELFLRMLKMLIVPLIASSLISAVGGLDLSLSKKIGIRAVGYYMITTILAVILGLVLVVVIHPGHGDLDAIQRTGAARNITTVDTLMDLIR</sequence>
<comment type="similarity">
    <text evidence="2 7">Belongs to the dicarboxylate/amino acid:cation symporter (DAACS) (TC 2.A.23) family.</text>
</comment>
<evidence type="ECO:0000313" key="8">
    <source>
        <dbReference type="EMBL" id="CAD7224870.1"/>
    </source>
</evidence>
<evidence type="ECO:0000256" key="4">
    <source>
        <dbReference type="ARBA" id="ARBA00022692"/>
    </source>
</evidence>
<dbReference type="PRINTS" id="PR00173">
    <property type="entry name" value="EDTRNSPORT"/>
</dbReference>
<dbReference type="InterPro" id="IPR050746">
    <property type="entry name" value="DAACS"/>
</dbReference>
<keyword evidence="5 7" id="KW-1133">Transmembrane helix</keyword>
<evidence type="ECO:0000256" key="1">
    <source>
        <dbReference type="ARBA" id="ARBA00004141"/>
    </source>
</evidence>
<reference evidence="8" key="1">
    <citation type="submission" date="2020-11" db="EMBL/GenBank/DDBJ databases">
        <authorList>
            <person name="Tran Van P."/>
        </authorList>
    </citation>
    <scope>NUCLEOTIDE SEQUENCE</scope>
</reference>
<organism evidence="8">
    <name type="scientific">Cyprideis torosa</name>
    <dbReference type="NCBI Taxonomy" id="163714"/>
    <lineage>
        <taxon>Eukaryota</taxon>
        <taxon>Metazoa</taxon>
        <taxon>Ecdysozoa</taxon>
        <taxon>Arthropoda</taxon>
        <taxon>Crustacea</taxon>
        <taxon>Oligostraca</taxon>
        <taxon>Ostracoda</taxon>
        <taxon>Podocopa</taxon>
        <taxon>Podocopida</taxon>
        <taxon>Cytherocopina</taxon>
        <taxon>Cytheroidea</taxon>
        <taxon>Cytherideidae</taxon>
        <taxon>Cyprideis</taxon>
    </lineage>
</organism>
<keyword evidence="6 7" id="KW-0472">Membrane</keyword>
<dbReference type="SUPFAM" id="SSF118215">
    <property type="entry name" value="Proton glutamate symport protein"/>
    <property type="match status" value="1"/>
</dbReference>
<feature type="transmembrane region" description="Helical" evidence="7">
    <location>
        <begin position="128"/>
        <end position="150"/>
    </location>
</feature>
<feature type="transmembrane region" description="Helical" evidence="7">
    <location>
        <begin position="92"/>
        <end position="116"/>
    </location>
</feature>
<keyword evidence="7" id="KW-0769">Symport</keyword>
<evidence type="ECO:0000256" key="5">
    <source>
        <dbReference type="ARBA" id="ARBA00022989"/>
    </source>
</evidence>